<dbReference type="Proteomes" id="UP000092666">
    <property type="component" value="Unassembled WGS sequence"/>
</dbReference>
<proteinExistence type="predicted"/>
<reference evidence="2 3" key="1">
    <citation type="submission" date="2013-07" db="EMBL/GenBank/DDBJ databases">
        <title>The Genome Sequence of Cryptococcus heveanensis BCC8398.</title>
        <authorList>
            <consortium name="The Broad Institute Genome Sequencing Platform"/>
            <person name="Cuomo C."/>
            <person name="Litvintseva A."/>
            <person name="Chen Y."/>
            <person name="Heitman J."/>
            <person name="Sun S."/>
            <person name="Springer D."/>
            <person name="Dromer F."/>
            <person name="Young S.K."/>
            <person name="Zeng Q."/>
            <person name="Gargeya S."/>
            <person name="Fitzgerald M."/>
            <person name="Abouelleil A."/>
            <person name="Alvarado L."/>
            <person name="Berlin A.M."/>
            <person name="Chapman S.B."/>
            <person name="Dewar J."/>
            <person name="Goldberg J."/>
            <person name="Griggs A."/>
            <person name="Gujja S."/>
            <person name="Hansen M."/>
            <person name="Howarth C."/>
            <person name="Imamovic A."/>
            <person name="Larimer J."/>
            <person name="McCowan C."/>
            <person name="Murphy C."/>
            <person name="Pearson M."/>
            <person name="Priest M."/>
            <person name="Roberts A."/>
            <person name="Saif S."/>
            <person name="Shea T."/>
            <person name="Sykes S."/>
            <person name="Wortman J."/>
            <person name="Nusbaum C."/>
            <person name="Birren B."/>
        </authorList>
    </citation>
    <scope>NUCLEOTIDE SEQUENCE [LARGE SCALE GENOMIC DNA]</scope>
    <source>
        <strain evidence="2 3">BCC8398</strain>
    </source>
</reference>
<organism evidence="2 3">
    <name type="scientific">Kwoniella heveanensis BCC8398</name>
    <dbReference type="NCBI Taxonomy" id="1296120"/>
    <lineage>
        <taxon>Eukaryota</taxon>
        <taxon>Fungi</taxon>
        <taxon>Dikarya</taxon>
        <taxon>Basidiomycota</taxon>
        <taxon>Agaricomycotina</taxon>
        <taxon>Tremellomycetes</taxon>
        <taxon>Tremellales</taxon>
        <taxon>Cryptococcaceae</taxon>
        <taxon>Kwoniella</taxon>
    </lineage>
</organism>
<feature type="region of interest" description="Disordered" evidence="1">
    <location>
        <begin position="447"/>
        <end position="489"/>
    </location>
</feature>
<dbReference type="EMBL" id="KI669493">
    <property type="protein sequence ID" value="OCF37302.1"/>
    <property type="molecule type" value="Genomic_DNA"/>
</dbReference>
<name>A0A1B9H1Z0_9TREE</name>
<gene>
    <name evidence="2" type="ORF">I316_01211</name>
</gene>
<evidence type="ECO:0000313" key="3">
    <source>
        <dbReference type="Proteomes" id="UP000092666"/>
    </source>
</evidence>
<reference evidence="3" key="2">
    <citation type="submission" date="2013-12" db="EMBL/GenBank/DDBJ databases">
        <title>Evolution of pathogenesis and genome organization in the Tremellales.</title>
        <authorList>
            <person name="Cuomo C."/>
            <person name="Litvintseva A."/>
            <person name="Heitman J."/>
            <person name="Chen Y."/>
            <person name="Sun S."/>
            <person name="Springer D."/>
            <person name="Dromer F."/>
            <person name="Young S."/>
            <person name="Zeng Q."/>
            <person name="Chapman S."/>
            <person name="Gujja S."/>
            <person name="Saif S."/>
            <person name="Birren B."/>
        </authorList>
    </citation>
    <scope>NUCLEOTIDE SEQUENCE [LARGE SCALE GENOMIC DNA]</scope>
    <source>
        <strain evidence="3">BCC8398</strain>
    </source>
</reference>
<sequence>MSSVPVPSSREGASILKAPTAVTNQAMPVVPMVRYVATSNPASVREGMWSFEERIVDPVITEGDDEPSERRACSFDFRNTKVHSIDFTPKGPNTVVSSASFPRQVEHSPFSLTSKTVTNAEVTFATDFVPVTEFDRATCSVVFPTGTKSSSVPHRRWTEQETYTVDPNRYRIREVDANSQGMTADDAIQLDGGRFVCPGTVEVKLYKGEEEVGGSIMPARLSGITWVADQAPLTETPTPSQLAFPIVSLNPHRHSYSIQMDQDSARTPLLSNARSGVTNVMTHRGYEAWKSQGTVLDSYTRATVVEDARLDLDHEAVEDLGRIPLAFVAPVEYEVDCHNSATMTVHRHPPIMVNLLPGGSIYSASEDQQEPLGSSTQSWMERTLLHFPSARMDLRSPQAKFKCDEFTDTASGLALRYPWGMENGGRALSTMKDLEGEIYGITTLGGNPSLRVPEKPETHRRPKVSFAPEPLIDRSELGPAADSSEHEDD</sequence>
<evidence type="ECO:0000313" key="2">
    <source>
        <dbReference type="EMBL" id="OCF37302.1"/>
    </source>
</evidence>
<dbReference type="AlphaFoldDB" id="A0A1B9H1Z0"/>
<evidence type="ECO:0000256" key="1">
    <source>
        <dbReference type="SAM" id="MobiDB-lite"/>
    </source>
</evidence>
<keyword evidence="3" id="KW-1185">Reference proteome</keyword>
<protein>
    <submittedName>
        <fullName evidence="2">Uncharacterized protein</fullName>
    </submittedName>
</protein>
<accession>A0A1B9H1Z0</accession>